<evidence type="ECO:0000313" key="2">
    <source>
        <dbReference type="EMBL" id="TEB25440.1"/>
    </source>
</evidence>
<accession>A0A4Y7SUA7</accession>
<evidence type="ECO:0000313" key="3">
    <source>
        <dbReference type="Proteomes" id="UP000298030"/>
    </source>
</evidence>
<reference evidence="2 3" key="1">
    <citation type="journal article" date="2019" name="Nat. Ecol. Evol.">
        <title>Megaphylogeny resolves global patterns of mushroom evolution.</title>
        <authorList>
            <person name="Varga T."/>
            <person name="Krizsan K."/>
            <person name="Foldi C."/>
            <person name="Dima B."/>
            <person name="Sanchez-Garcia M."/>
            <person name="Sanchez-Ramirez S."/>
            <person name="Szollosi G.J."/>
            <person name="Szarkandi J.G."/>
            <person name="Papp V."/>
            <person name="Albert L."/>
            <person name="Andreopoulos W."/>
            <person name="Angelini C."/>
            <person name="Antonin V."/>
            <person name="Barry K.W."/>
            <person name="Bougher N.L."/>
            <person name="Buchanan P."/>
            <person name="Buyck B."/>
            <person name="Bense V."/>
            <person name="Catcheside P."/>
            <person name="Chovatia M."/>
            <person name="Cooper J."/>
            <person name="Damon W."/>
            <person name="Desjardin D."/>
            <person name="Finy P."/>
            <person name="Geml J."/>
            <person name="Haridas S."/>
            <person name="Hughes K."/>
            <person name="Justo A."/>
            <person name="Karasinski D."/>
            <person name="Kautmanova I."/>
            <person name="Kiss B."/>
            <person name="Kocsube S."/>
            <person name="Kotiranta H."/>
            <person name="LaButti K.M."/>
            <person name="Lechner B.E."/>
            <person name="Liimatainen K."/>
            <person name="Lipzen A."/>
            <person name="Lukacs Z."/>
            <person name="Mihaltcheva S."/>
            <person name="Morgado L.N."/>
            <person name="Niskanen T."/>
            <person name="Noordeloos M.E."/>
            <person name="Ohm R.A."/>
            <person name="Ortiz-Santana B."/>
            <person name="Ovrebo C."/>
            <person name="Racz N."/>
            <person name="Riley R."/>
            <person name="Savchenko A."/>
            <person name="Shiryaev A."/>
            <person name="Soop K."/>
            <person name="Spirin V."/>
            <person name="Szebenyi C."/>
            <person name="Tomsovsky M."/>
            <person name="Tulloss R.E."/>
            <person name="Uehling J."/>
            <person name="Grigoriev I.V."/>
            <person name="Vagvolgyi C."/>
            <person name="Papp T."/>
            <person name="Martin F.M."/>
            <person name="Miettinen O."/>
            <person name="Hibbett D.S."/>
            <person name="Nagy L.G."/>
        </authorList>
    </citation>
    <scope>NUCLEOTIDE SEQUENCE [LARGE SCALE GENOMIC DNA]</scope>
    <source>
        <strain evidence="2 3">FP101781</strain>
    </source>
</reference>
<dbReference type="OrthoDB" id="2967766at2759"/>
<name>A0A4Y7SUA7_COPMI</name>
<dbReference type="AlphaFoldDB" id="A0A4Y7SUA7"/>
<keyword evidence="3" id="KW-1185">Reference proteome</keyword>
<comment type="caution">
    <text evidence="2">The sequence shown here is derived from an EMBL/GenBank/DDBJ whole genome shotgun (WGS) entry which is preliminary data.</text>
</comment>
<sequence>MVKKSKKSRRPKPLADLRRLVKDGVETRFFRRGPWVEHWINAMLEPPLDKPGVVSDRLRALLSGPDPVNGVQSRHPSMDETELFYDLMCNLKIPVTAHFVEALDKLLWAAHCYTTQSRWPEKLSFEGIIYSHRDYGYADSWPYNANVIDAGDIVEAVFMASAFSMDIGYTEEAWEHLQDGLGLGWGEPDDSARMASCAQLLAGGQRIREWCAGGGMHGEPLDEWSYSEHWLYKSKHPVGKQRFNEFVAALDNQSEWVKAVITATKDHLWVSHRDLSSGEVYTIIFEQTKPDWNVPDQGESSFGASVGDEPPVG</sequence>
<dbReference type="Proteomes" id="UP000298030">
    <property type="component" value="Unassembled WGS sequence"/>
</dbReference>
<evidence type="ECO:0000256" key="1">
    <source>
        <dbReference type="SAM" id="MobiDB-lite"/>
    </source>
</evidence>
<organism evidence="2 3">
    <name type="scientific">Coprinellus micaceus</name>
    <name type="common">Glistening ink-cap mushroom</name>
    <name type="synonym">Coprinus micaceus</name>
    <dbReference type="NCBI Taxonomy" id="71717"/>
    <lineage>
        <taxon>Eukaryota</taxon>
        <taxon>Fungi</taxon>
        <taxon>Dikarya</taxon>
        <taxon>Basidiomycota</taxon>
        <taxon>Agaricomycotina</taxon>
        <taxon>Agaricomycetes</taxon>
        <taxon>Agaricomycetidae</taxon>
        <taxon>Agaricales</taxon>
        <taxon>Agaricineae</taxon>
        <taxon>Psathyrellaceae</taxon>
        <taxon>Coprinellus</taxon>
    </lineage>
</organism>
<protein>
    <submittedName>
        <fullName evidence="2">Uncharacterized protein</fullName>
    </submittedName>
</protein>
<feature type="region of interest" description="Disordered" evidence="1">
    <location>
        <begin position="292"/>
        <end position="313"/>
    </location>
</feature>
<proteinExistence type="predicted"/>
<gene>
    <name evidence="2" type="ORF">FA13DRAFT_1738378</name>
</gene>
<dbReference type="EMBL" id="QPFP01000057">
    <property type="protein sequence ID" value="TEB25440.1"/>
    <property type="molecule type" value="Genomic_DNA"/>
</dbReference>